<feature type="domain" description="N-acetyltransferase" evidence="1">
    <location>
        <begin position="16"/>
        <end position="152"/>
    </location>
</feature>
<dbReference type="Gene3D" id="3.40.630.30">
    <property type="match status" value="1"/>
</dbReference>
<keyword evidence="3" id="KW-1185">Reference proteome</keyword>
<dbReference type="Proteomes" id="UP001500051">
    <property type="component" value="Unassembled WGS sequence"/>
</dbReference>
<comment type="caution">
    <text evidence="2">The sequence shown here is derived from an EMBL/GenBank/DDBJ whole genome shotgun (WGS) entry which is preliminary data.</text>
</comment>
<evidence type="ECO:0000313" key="3">
    <source>
        <dbReference type="Proteomes" id="UP001500051"/>
    </source>
</evidence>
<reference evidence="3" key="1">
    <citation type="journal article" date="2019" name="Int. J. Syst. Evol. Microbiol.">
        <title>The Global Catalogue of Microorganisms (GCM) 10K type strain sequencing project: providing services to taxonomists for standard genome sequencing and annotation.</title>
        <authorList>
            <consortium name="The Broad Institute Genomics Platform"/>
            <consortium name="The Broad Institute Genome Sequencing Center for Infectious Disease"/>
            <person name="Wu L."/>
            <person name="Ma J."/>
        </authorList>
    </citation>
    <scope>NUCLEOTIDE SEQUENCE [LARGE SCALE GENOMIC DNA]</scope>
    <source>
        <strain evidence="3">JCM 16548</strain>
    </source>
</reference>
<name>A0ABP7D7N4_9ACTN</name>
<dbReference type="InterPro" id="IPR051531">
    <property type="entry name" value="N-acetyltransferase"/>
</dbReference>
<dbReference type="InterPro" id="IPR000182">
    <property type="entry name" value="GNAT_dom"/>
</dbReference>
<evidence type="ECO:0000313" key="2">
    <source>
        <dbReference type="EMBL" id="GAA3701835.1"/>
    </source>
</evidence>
<organism evidence="2 3">
    <name type="scientific">Microlunatus aurantiacus</name>
    <dbReference type="NCBI Taxonomy" id="446786"/>
    <lineage>
        <taxon>Bacteria</taxon>
        <taxon>Bacillati</taxon>
        <taxon>Actinomycetota</taxon>
        <taxon>Actinomycetes</taxon>
        <taxon>Propionibacteriales</taxon>
        <taxon>Propionibacteriaceae</taxon>
        <taxon>Microlunatus</taxon>
    </lineage>
</organism>
<evidence type="ECO:0000259" key="1">
    <source>
        <dbReference type="Pfam" id="PF13302"/>
    </source>
</evidence>
<dbReference type="EMBL" id="BAAAYX010000004">
    <property type="protein sequence ID" value="GAA3701835.1"/>
    <property type="molecule type" value="Genomic_DNA"/>
</dbReference>
<accession>A0ABP7D7N4</accession>
<dbReference type="Pfam" id="PF13302">
    <property type="entry name" value="Acetyltransf_3"/>
    <property type="match status" value="1"/>
</dbReference>
<dbReference type="InterPro" id="IPR016181">
    <property type="entry name" value="Acyl_CoA_acyltransferase"/>
</dbReference>
<gene>
    <name evidence="2" type="ORF">GCM10022204_18390</name>
</gene>
<sequence>MAMLLPRATDPVPTERLLLTPIGLGDVDDLWRLYSDPLVARWTGPWSYDGVEAWARDMASRWLTDGVGKWLARDRSDGALVGRGGLSRMDLAGEAVLEVGWVVRDALAGRGFGTEIGRAALDWASTFFPALPVIAFTEVHNRASRAVMHHLDLRFEGIIHREGLVEGRDGLHPDAAFALYRRVP</sequence>
<proteinExistence type="predicted"/>
<dbReference type="PANTHER" id="PTHR43792">
    <property type="entry name" value="GNAT FAMILY, PUTATIVE (AFU_ORTHOLOGUE AFUA_3G00765)-RELATED-RELATED"/>
    <property type="match status" value="1"/>
</dbReference>
<dbReference type="SUPFAM" id="SSF55729">
    <property type="entry name" value="Acyl-CoA N-acyltransferases (Nat)"/>
    <property type="match status" value="1"/>
</dbReference>
<dbReference type="PANTHER" id="PTHR43792:SF1">
    <property type="entry name" value="N-ACETYLTRANSFERASE DOMAIN-CONTAINING PROTEIN"/>
    <property type="match status" value="1"/>
</dbReference>
<protein>
    <submittedName>
        <fullName evidence="2">GNAT family protein</fullName>
    </submittedName>
</protein>